<accession>A0A395N5C0</accession>
<proteinExistence type="predicted"/>
<reference evidence="1 2" key="1">
    <citation type="journal article" date="2018" name="PLoS Pathog.">
        <title>Evolution of structural diversity of trichothecenes, a family of toxins produced by plant pathogenic and entomopathogenic fungi.</title>
        <authorList>
            <person name="Proctor R.H."/>
            <person name="McCormick S.P."/>
            <person name="Kim H.S."/>
            <person name="Cardoza R.E."/>
            <person name="Stanley A.M."/>
            <person name="Lindo L."/>
            <person name="Kelly A."/>
            <person name="Brown D.W."/>
            <person name="Lee T."/>
            <person name="Vaughan M.M."/>
            <person name="Alexander N.J."/>
            <person name="Busman M."/>
            <person name="Gutierrez S."/>
        </authorList>
    </citation>
    <scope>NUCLEOTIDE SEQUENCE [LARGE SCALE GENOMIC DNA]</scope>
    <source>
        <strain evidence="1 2">NRRL 13405</strain>
    </source>
</reference>
<evidence type="ECO:0000313" key="1">
    <source>
        <dbReference type="EMBL" id="RFN55301.1"/>
    </source>
</evidence>
<organism evidence="1 2">
    <name type="scientific">Fusarium flagelliforme</name>
    <dbReference type="NCBI Taxonomy" id="2675880"/>
    <lineage>
        <taxon>Eukaryota</taxon>
        <taxon>Fungi</taxon>
        <taxon>Dikarya</taxon>
        <taxon>Ascomycota</taxon>
        <taxon>Pezizomycotina</taxon>
        <taxon>Sordariomycetes</taxon>
        <taxon>Hypocreomycetidae</taxon>
        <taxon>Hypocreales</taxon>
        <taxon>Nectriaceae</taxon>
        <taxon>Fusarium</taxon>
        <taxon>Fusarium incarnatum-equiseti species complex</taxon>
    </lineage>
</organism>
<protein>
    <submittedName>
        <fullName evidence="1">Uncharacterized protein</fullName>
    </submittedName>
</protein>
<dbReference type="OrthoDB" id="4725400at2759"/>
<keyword evidence="2" id="KW-1185">Reference proteome</keyword>
<sequence>MSNDEENHDSPEIISGGKRPHVKAYATVPAFTVGDSVYYLRSNGSRDGPFLVATAPAGGKCTLCYSDGRPFQNNAKISVDELEEI</sequence>
<dbReference type="Proteomes" id="UP000265631">
    <property type="component" value="Unassembled WGS sequence"/>
</dbReference>
<dbReference type="AlphaFoldDB" id="A0A395N5C0"/>
<comment type="caution">
    <text evidence="1">The sequence shown here is derived from an EMBL/GenBank/DDBJ whole genome shotgun (WGS) entry which is preliminary data.</text>
</comment>
<name>A0A395N5C0_9HYPO</name>
<gene>
    <name evidence="1" type="ORF">FIE12Z_554</name>
</gene>
<evidence type="ECO:0000313" key="2">
    <source>
        <dbReference type="Proteomes" id="UP000265631"/>
    </source>
</evidence>
<dbReference type="EMBL" id="PXXK01000009">
    <property type="protein sequence ID" value="RFN55301.1"/>
    <property type="molecule type" value="Genomic_DNA"/>
</dbReference>